<accession>A0A923FVI8</accession>
<dbReference type="SUPFAM" id="SSF46689">
    <property type="entry name" value="Homeodomain-like"/>
    <property type="match status" value="1"/>
</dbReference>
<dbReference type="GO" id="GO:1901135">
    <property type="term" value="P:carbohydrate derivative metabolic process"/>
    <property type="evidence" value="ECO:0007669"/>
    <property type="project" value="InterPro"/>
</dbReference>
<keyword evidence="2" id="KW-0238">DNA-binding</keyword>
<dbReference type="SUPFAM" id="SSF53697">
    <property type="entry name" value="SIS domain"/>
    <property type="match status" value="1"/>
</dbReference>
<dbReference type="AlphaFoldDB" id="A0A923FVI8"/>
<dbReference type="PANTHER" id="PTHR30514:SF18">
    <property type="entry name" value="RPIR-FAMILY TRANSCRIPTIONAL REGULATOR"/>
    <property type="match status" value="1"/>
</dbReference>
<dbReference type="PROSITE" id="PS51464">
    <property type="entry name" value="SIS"/>
    <property type="match status" value="1"/>
</dbReference>
<dbReference type="GO" id="GO:0003700">
    <property type="term" value="F:DNA-binding transcription factor activity"/>
    <property type="evidence" value="ECO:0007669"/>
    <property type="project" value="InterPro"/>
</dbReference>
<dbReference type="GO" id="GO:0003677">
    <property type="term" value="F:DNA binding"/>
    <property type="evidence" value="ECO:0007669"/>
    <property type="project" value="UniProtKB-KW"/>
</dbReference>
<dbReference type="Gene3D" id="3.40.50.10490">
    <property type="entry name" value="Glucose-6-phosphate isomerase like protein, domain 1"/>
    <property type="match status" value="1"/>
</dbReference>
<dbReference type="InterPro" id="IPR046348">
    <property type="entry name" value="SIS_dom_sf"/>
</dbReference>
<dbReference type="Gene3D" id="1.10.10.10">
    <property type="entry name" value="Winged helix-like DNA-binding domain superfamily/Winged helix DNA-binding domain"/>
    <property type="match status" value="1"/>
</dbReference>
<dbReference type="InterPro" id="IPR035472">
    <property type="entry name" value="RpiR-like_SIS"/>
</dbReference>
<organism evidence="6">
    <name type="scientific">Pseudomonas urmiensis</name>
    <dbReference type="NCBI Taxonomy" id="2745493"/>
    <lineage>
        <taxon>Bacteria</taxon>
        <taxon>Pseudomonadati</taxon>
        <taxon>Pseudomonadota</taxon>
        <taxon>Gammaproteobacteria</taxon>
        <taxon>Pseudomonadales</taxon>
        <taxon>Pseudomonadaceae</taxon>
        <taxon>Pseudomonas</taxon>
    </lineage>
</organism>
<proteinExistence type="predicted"/>
<feature type="domain" description="SIS" evidence="5">
    <location>
        <begin position="121"/>
        <end position="262"/>
    </location>
</feature>
<dbReference type="EMBL" id="JABWRE020000001">
    <property type="protein sequence ID" value="MBV4535700.1"/>
    <property type="molecule type" value="Genomic_DNA"/>
</dbReference>
<evidence type="ECO:0000259" key="4">
    <source>
        <dbReference type="PROSITE" id="PS51071"/>
    </source>
</evidence>
<dbReference type="EMBL" id="JABWRE010000002">
    <property type="protein sequence ID" value="MBC3440059.1"/>
    <property type="molecule type" value="Genomic_DNA"/>
</dbReference>
<dbReference type="Pfam" id="PF01418">
    <property type="entry name" value="HTH_6"/>
    <property type="match status" value="1"/>
</dbReference>
<dbReference type="InterPro" id="IPR001347">
    <property type="entry name" value="SIS_dom"/>
</dbReference>
<feature type="domain" description="HTH rpiR-type" evidence="4">
    <location>
        <begin position="5"/>
        <end position="81"/>
    </location>
</feature>
<dbReference type="InterPro" id="IPR000281">
    <property type="entry name" value="HTH_RpiR"/>
</dbReference>
<reference evidence="7" key="3">
    <citation type="submission" date="2021-06" db="EMBL/GenBank/DDBJ databases">
        <title>Updating the genus Pseudomonas: Description of 43 new species and partition of the Pseudomonas putida group.</title>
        <authorList>
            <person name="Girard L."/>
            <person name="Lood C."/>
            <person name="Vandamme P."/>
            <person name="Rokni-Zadeh H."/>
            <person name="Van Noort V."/>
            <person name="Hofte M."/>
            <person name="Lavigne R."/>
            <person name="De Mot R."/>
        </authorList>
    </citation>
    <scope>NUCLEOTIDE SEQUENCE</scope>
    <source>
        <strain evidence="7">SWRI10</strain>
    </source>
</reference>
<keyword evidence="3" id="KW-0804">Transcription</keyword>
<dbReference type="GO" id="GO:0097367">
    <property type="term" value="F:carbohydrate derivative binding"/>
    <property type="evidence" value="ECO:0007669"/>
    <property type="project" value="InterPro"/>
</dbReference>
<evidence type="ECO:0000313" key="6">
    <source>
        <dbReference type="EMBL" id="MBC3440059.1"/>
    </source>
</evidence>
<dbReference type="PROSITE" id="PS51071">
    <property type="entry name" value="HTH_RPIR"/>
    <property type="match status" value="1"/>
</dbReference>
<protein>
    <submittedName>
        <fullName evidence="6">MurR/RpiR family transcriptional regulator</fullName>
    </submittedName>
</protein>
<evidence type="ECO:0000256" key="3">
    <source>
        <dbReference type="ARBA" id="ARBA00023163"/>
    </source>
</evidence>
<dbReference type="InterPro" id="IPR036388">
    <property type="entry name" value="WH-like_DNA-bd_sf"/>
</dbReference>
<evidence type="ECO:0000259" key="5">
    <source>
        <dbReference type="PROSITE" id="PS51464"/>
    </source>
</evidence>
<comment type="caution">
    <text evidence="6">The sequence shown here is derived from an EMBL/GenBank/DDBJ whole genome shotgun (WGS) entry which is preliminary data.</text>
</comment>
<name>A0A923FVI8_9PSED</name>
<evidence type="ECO:0000256" key="2">
    <source>
        <dbReference type="ARBA" id="ARBA00023125"/>
    </source>
</evidence>
<dbReference type="PANTHER" id="PTHR30514">
    <property type="entry name" value="GLUCOKINASE"/>
    <property type="match status" value="1"/>
</dbReference>
<sequence length="277" mass="30903">MTSPKTIRQLIQANKSSFTPSERKLVKLLTGAKPILALGTIHELANHAHVSAPTVLRFAVKLGYSGFPEFQKAWLNELELKLSSPLTMINQPHEDEAHTFSKGLGSMVEDAIAELSAGFDLVKLLSDSRQRVYVRGGRFSQTLAEYLYAHLKEMRGNTEILGRIPAHDLDTIVDIGKKDILIAFDYRRYQEDTVRLARLAAEQGAQIVLFTDKWLSPISELTNNVVISDISSGSAYDSLVPAMAQLEYLSMLLLKELGETASTRLKRLEVIRSYGRD</sequence>
<dbReference type="RefSeq" id="WP_186553625.1">
    <property type="nucleotide sequence ID" value="NZ_JABWRE020000001.1"/>
</dbReference>
<dbReference type="InterPro" id="IPR047640">
    <property type="entry name" value="RpiR-like"/>
</dbReference>
<dbReference type="Proteomes" id="UP000599879">
    <property type="component" value="Unassembled WGS sequence"/>
</dbReference>
<reference evidence="6" key="1">
    <citation type="journal article" date="2020" name="Microorganisms">
        <title>Reliable Identification of Environmental Pseudomonas Isolates Using the rpoD Gene.</title>
        <authorList>
            <consortium name="The Broad Institute Genome Sequencing Platform"/>
            <person name="Girard L."/>
            <person name="Lood C."/>
            <person name="Rokni-Zadeh H."/>
            <person name="van Noort V."/>
            <person name="Lavigne R."/>
            <person name="De Mot R."/>
        </authorList>
    </citation>
    <scope>NUCLEOTIDE SEQUENCE</scope>
    <source>
        <strain evidence="6">SWRI10</strain>
    </source>
</reference>
<dbReference type="InterPro" id="IPR009057">
    <property type="entry name" value="Homeodomain-like_sf"/>
</dbReference>
<dbReference type="CDD" id="cd05013">
    <property type="entry name" value="SIS_RpiR"/>
    <property type="match status" value="1"/>
</dbReference>
<keyword evidence="1" id="KW-0805">Transcription regulation</keyword>
<evidence type="ECO:0000256" key="1">
    <source>
        <dbReference type="ARBA" id="ARBA00023015"/>
    </source>
</evidence>
<dbReference type="Pfam" id="PF01380">
    <property type="entry name" value="SIS"/>
    <property type="match status" value="1"/>
</dbReference>
<reference evidence="6" key="2">
    <citation type="submission" date="2020-07" db="EMBL/GenBank/DDBJ databases">
        <authorList>
            <person name="Lood C."/>
            <person name="Girard L."/>
        </authorList>
    </citation>
    <scope>NUCLEOTIDE SEQUENCE</scope>
    <source>
        <strain evidence="6">SWRI10</strain>
    </source>
</reference>
<gene>
    <name evidence="7" type="ORF">HU737_006915</name>
    <name evidence="6" type="ORF">HU737_05140</name>
</gene>
<evidence type="ECO:0000313" key="7">
    <source>
        <dbReference type="EMBL" id="MBV4535700.1"/>
    </source>
</evidence>